<protein>
    <submittedName>
        <fullName evidence="1">Uncharacterized protein</fullName>
    </submittedName>
</protein>
<name>A0AA96EL58_9VIRU</name>
<organism evidence="1">
    <name type="scientific">Marseillevirus sp</name>
    <dbReference type="NCBI Taxonomy" id="2809551"/>
    <lineage>
        <taxon>Viruses</taxon>
        <taxon>Varidnaviria</taxon>
        <taxon>Bamfordvirae</taxon>
        <taxon>Nucleocytoviricota</taxon>
        <taxon>Megaviricetes</taxon>
        <taxon>Pimascovirales</taxon>
        <taxon>Pimascovirales incertae sedis</taxon>
        <taxon>Marseilleviridae</taxon>
        <taxon>Marseillevirus</taxon>
    </lineage>
</organism>
<sequence length="132" mass="15887">MQRVLVSEFEADLDDPIHMYGVKKYKEIFVCSPYNMSVTVNVEDRRLFEIKKTDKEQTQRRPGDNFKVDISCFFEILPSGEEFFNEEKWRREKALVFKEETLTTDVCDRLLEIYRDSEKLEEKKRQVLSNIF</sequence>
<accession>A0AA96EL58</accession>
<proteinExistence type="predicted"/>
<reference evidence="1" key="1">
    <citation type="submission" date="2023-07" db="EMBL/GenBank/DDBJ databases">
        <authorList>
            <person name="Xia Y."/>
        </authorList>
    </citation>
    <scope>NUCLEOTIDE SEQUENCE</scope>
    <source>
        <strain evidence="1">F</strain>
    </source>
</reference>
<dbReference type="EMBL" id="OR343188">
    <property type="protein sequence ID" value="WNL49642.1"/>
    <property type="molecule type" value="Genomic_DNA"/>
</dbReference>
<evidence type="ECO:0000313" key="1">
    <source>
        <dbReference type="EMBL" id="WNL49642.1"/>
    </source>
</evidence>
<gene>
    <name evidence="1" type="ORF">MarFTMF_126</name>
</gene>